<dbReference type="GO" id="GO:0007168">
    <property type="term" value="P:receptor guanylyl cyclase signaling pathway"/>
    <property type="evidence" value="ECO:0007669"/>
    <property type="project" value="TreeGrafter"/>
</dbReference>
<dbReference type="InterPro" id="IPR050401">
    <property type="entry name" value="Cyclic_nucleotide_synthase"/>
</dbReference>
<accession>E4YM38</accession>
<gene>
    <name evidence="13" type="ORF">GSOID_T00029563001</name>
</gene>
<dbReference type="Pfam" id="PF00211">
    <property type="entry name" value="Guanylate_cyc"/>
    <property type="match status" value="1"/>
</dbReference>
<evidence type="ECO:0000256" key="9">
    <source>
        <dbReference type="RuleBase" id="RU000405"/>
    </source>
</evidence>
<dbReference type="CDD" id="cd07302">
    <property type="entry name" value="CHD"/>
    <property type="match status" value="1"/>
</dbReference>
<dbReference type="GO" id="GO:0005886">
    <property type="term" value="C:plasma membrane"/>
    <property type="evidence" value="ECO:0007669"/>
    <property type="project" value="TreeGrafter"/>
</dbReference>
<reference evidence="13" key="1">
    <citation type="journal article" date="2010" name="Science">
        <title>Plasticity of animal genome architecture unmasked by rapid evolution of a pelagic tunicate.</title>
        <authorList>
            <person name="Denoeud F."/>
            <person name="Henriet S."/>
            <person name="Mungpakdee S."/>
            <person name="Aury J.M."/>
            <person name="Da Silva C."/>
            <person name="Brinkmann H."/>
            <person name="Mikhaleva J."/>
            <person name="Olsen L.C."/>
            <person name="Jubin C."/>
            <person name="Canestro C."/>
            <person name="Bouquet J.M."/>
            <person name="Danks G."/>
            <person name="Poulain J."/>
            <person name="Campsteijn C."/>
            <person name="Adamski M."/>
            <person name="Cross I."/>
            <person name="Yadetie F."/>
            <person name="Muffato M."/>
            <person name="Louis A."/>
            <person name="Butcher S."/>
            <person name="Tsagkogeorga G."/>
            <person name="Konrad A."/>
            <person name="Singh S."/>
            <person name="Jensen M.F."/>
            <person name="Cong E.H."/>
            <person name="Eikeseth-Otteraa H."/>
            <person name="Noel B."/>
            <person name="Anthouard V."/>
            <person name="Porcel B.M."/>
            <person name="Kachouri-Lafond R."/>
            <person name="Nishino A."/>
            <person name="Ugolini M."/>
            <person name="Chourrout P."/>
            <person name="Nishida H."/>
            <person name="Aasland R."/>
            <person name="Huzurbazar S."/>
            <person name="Westhof E."/>
            <person name="Delsuc F."/>
            <person name="Lehrach H."/>
            <person name="Reinhardt R."/>
            <person name="Weissenbach J."/>
            <person name="Roy S.W."/>
            <person name="Artiguenave F."/>
            <person name="Postlethwait J.H."/>
            <person name="Manak J.R."/>
            <person name="Thompson E.M."/>
            <person name="Jaillon O."/>
            <person name="Du Pasquier L."/>
            <person name="Boudinot P."/>
            <person name="Liberles D.A."/>
            <person name="Volff J.N."/>
            <person name="Philippe H."/>
            <person name="Lenhard B."/>
            <person name="Roest Crollius H."/>
            <person name="Wincker P."/>
            <person name="Chourrout D."/>
        </authorList>
    </citation>
    <scope>NUCLEOTIDE SEQUENCE [LARGE SCALE GENOMIC DNA]</scope>
</reference>
<comment type="catalytic activity">
    <reaction evidence="10">
        <text>GTP = 3',5'-cyclic GMP + diphosphate</text>
        <dbReference type="Rhea" id="RHEA:13665"/>
        <dbReference type="ChEBI" id="CHEBI:33019"/>
        <dbReference type="ChEBI" id="CHEBI:37565"/>
        <dbReference type="ChEBI" id="CHEBI:57746"/>
        <dbReference type="EC" id="4.6.1.2"/>
    </reaction>
</comment>
<dbReference type="Gene3D" id="3.30.70.1230">
    <property type="entry name" value="Nucleotide cyclase"/>
    <property type="match status" value="1"/>
</dbReference>
<dbReference type="PANTHER" id="PTHR11920">
    <property type="entry name" value="GUANYLYL CYCLASE"/>
    <property type="match status" value="1"/>
</dbReference>
<evidence type="ECO:0000259" key="12">
    <source>
        <dbReference type="PROSITE" id="PS50125"/>
    </source>
</evidence>
<evidence type="ECO:0000256" key="3">
    <source>
        <dbReference type="ARBA" id="ARBA00022692"/>
    </source>
</evidence>
<dbReference type="GO" id="GO:0004016">
    <property type="term" value="F:adenylate cyclase activity"/>
    <property type="evidence" value="ECO:0007669"/>
    <property type="project" value="TreeGrafter"/>
</dbReference>
<protein>
    <recommendedName>
        <fullName evidence="2 10">Guanylate cyclase</fullName>
        <ecNumber evidence="2 10">4.6.1.2</ecNumber>
    </recommendedName>
</protein>
<keyword evidence="7 9" id="KW-0456">Lyase</keyword>
<name>E4YM38_OIKDI</name>
<dbReference type="Pfam" id="PF07714">
    <property type="entry name" value="PK_Tyr_Ser-Thr"/>
    <property type="match status" value="1"/>
</dbReference>
<dbReference type="GO" id="GO:0004672">
    <property type="term" value="F:protein kinase activity"/>
    <property type="evidence" value="ECO:0007669"/>
    <property type="project" value="InterPro"/>
</dbReference>
<evidence type="ECO:0000256" key="10">
    <source>
        <dbReference type="RuleBase" id="RU003431"/>
    </source>
</evidence>
<dbReference type="InterPro" id="IPR029787">
    <property type="entry name" value="Nucleotide_cyclase"/>
</dbReference>
<dbReference type="PROSITE" id="PS00452">
    <property type="entry name" value="GUANYLATE_CYCLASE_1"/>
    <property type="match status" value="1"/>
</dbReference>
<dbReference type="SUPFAM" id="SSF56112">
    <property type="entry name" value="Protein kinase-like (PK-like)"/>
    <property type="match status" value="1"/>
</dbReference>
<dbReference type="InterPro" id="IPR001054">
    <property type="entry name" value="A/G_cyclase"/>
</dbReference>
<dbReference type="EC" id="4.6.1.2" evidence="2 10"/>
<evidence type="ECO:0000256" key="6">
    <source>
        <dbReference type="ARBA" id="ARBA00023136"/>
    </source>
</evidence>
<dbReference type="GO" id="GO:0004383">
    <property type="term" value="F:guanylate cyclase activity"/>
    <property type="evidence" value="ECO:0007669"/>
    <property type="project" value="UniProtKB-EC"/>
</dbReference>
<evidence type="ECO:0000256" key="4">
    <source>
        <dbReference type="ARBA" id="ARBA00022741"/>
    </source>
</evidence>
<comment type="similarity">
    <text evidence="9">Belongs to the adenylyl cyclase class-4/guanylyl cyclase family.</text>
</comment>
<dbReference type="Gene3D" id="1.10.510.10">
    <property type="entry name" value="Transferase(Phosphotransferase) domain 1"/>
    <property type="match status" value="1"/>
</dbReference>
<keyword evidence="3" id="KW-0812">Transmembrane</keyword>
<dbReference type="PANTHER" id="PTHR11920:SF462">
    <property type="entry name" value="GUANYLATE CYCLASE"/>
    <property type="match status" value="1"/>
</dbReference>
<dbReference type="SUPFAM" id="SSF55073">
    <property type="entry name" value="Nucleotide cyclase"/>
    <property type="match status" value="1"/>
</dbReference>
<dbReference type="PROSITE" id="PS50125">
    <property type="entry name" value="GUANYLATE_CYCLASE_2"/>
    <property type="match status" value="1"/>
</dbReference>
<feature type="domain" description="Guanylate cyclase" evidence="12">
    <location>
        <begin position="300"/>
        <end position="430"/>
    </location>
</feature>
<evidence type="ECO:0000256" key="2">
    <source>
        <dbReference type="ARBA" id="ARBA00012202"/>
    </source>
</evidence>
<keyword evidence="4" id="KW-0547">Nucleotide-binding</keyword>
<dbReference type="PROSITE" id="PS50011">
    <property type="entry name" value="PROTEIN_KINASE_DOM"/>
    <property type="match status" value="1"/>
</dbReference>
<evidence type="ECO:0000256" key="7">
    <source>
        <dbReference type="ARBA" id="ARBA00023239"/>
    </source>
</evidence>
<feature type="domain" description="Protein kinase" evidence="11">
    <location>
        <begin position="1"/>
        <end position="228"/>
    </location>
</feature>
<keyword evidence="8 10" id="KW-0141">cGMP biosynthesis</keyword>
<dbReference type="GO" id="GO:0005524">
    <property type="term" value="F:ATP binding"/>
    <property type="evidence" value="ECO:0007669"/>
    <property type="project" value="InterPro"/>
</dbReference>
<dbReference type="InterPro" id="IPR018297">
    <property type="entry name" value="A/G_cyclase_CS"/>
</dbReference>
<dbReference type="InterPro" id="IPR011009">
    <property type="entry name" value="Kinase-like_dom_sf"/>
</dbReference>
<dbReference type="SMART" id="SM00044">
    <property type="entry name" value="CYCc"/>
    <property type="match status" value="1"/>
</dbReference>
<dbReference type="GO" id="GO:0035556">
    <property type="term" value="P:intracellular signal transduction"/>
    <property type="evidence" value="ECO:0007669"/>
    <property type="project" value="InterPro"/>
</dbReference>
<dbReference type="Proteomes" id="UP000011014">
    <property type="component" value="Unassembled WGS sequence"/>
</dbReference>
<dbReference type="EMBL" id="FN654797">
    <property type="protein sequence ID" value="CBY36549.1"/>
    <property type="molecule type" value="Genomic_DNA"/>
</dbReference>
<organism evidence="13">
    <name type="scientific">Oikopleura dioica</name>
    <name type="common">Tunicate</name>
    <dbReference type="NCBI Taxonomy" id="34765"/>
    <lineage>
        <taxon>Eukaryota</taxon>
        <taxon>Metazoa</taxon>
        <taxon>Chordata</taxon>
        <taxon>Tunicata</taxon>
        <taxon>Appendicularia</taxon>
        <taxon>Copelata</taxon>
        <taxon>Oikopleuridae</taxon>
        <taxon>Oikopleura</taxon>
    </lineage>
</organism>
<evidence type="ECO:0000256" key="5">
    <source>
        <dbReference type="ARBA" id="ARBA00022989"/>
    </source>
</evidence>
<proteinExistence type="inferred from homology"/>
<keyword evidence="6" id="KW-0472">Membrane</keyword>
<evidence type="ECO:0000259" key="11">
    <source>
        <dbReference type="PROSITE" id="PS50011"/>
    </source>
</evidence>
<dbReference type="FunFam" id="3.30.70.1230:FF:000013">
    <property type="entry name" value="Guanylate cyclase"/>
    <property type="match status" value="1"/>
</dbReference>
<sequence length="500" mass="56659">MLFSGFDRPEIINQLRDLRHENINTFIGFYAGQTCCGLLMGYCAGSRACLNQLLTKSEYQLNWDFKFSLIEDLARGMKYLHGSDVKLHGRLKSTNCVVDGRFTCKITDYGLPRLYDAQNMYDEVQENESSEDLLWGLPTTFNKKGDVYAFAIIASEIVLRGEPFSNTGYSPKAIISRIRRPPPLLRPSIPTSLCPYQVKKQSMIKECWDEQPDRRLTFSQICDALSKVQKGKKTNIVDNMMKMLEEYSNHLEDIVKARTAELEVEKKKSQELLARMMPVEIAQRLQNGETILPVCYDETTIYFSDICGFTSISAASTPFEVVDLLNDLYTLFDNIIDEYEVYKVETIGDAYMVSSGVPFKIGDRHAPEICMLAMDILSATGSFIMRHMPEVPMKIRIGLHSGPAVAGVVGLAMPRYCLFGDTINTASRMESNGLPSRIHISWSTREFLLKSDEGFQIQERGTVELKGKGVLTTYWLAGKEGYDRSGSQIISQEYIFYCLF</sequence>
<dbReference type="InterPro" id="IPR000719">
    <property type="entry name" value="Prot_kinase_dom"/>
</dbReference>
<evidence type="ECO:0000256" key="8">
    <source>
        <dbReference type="ARBA" id="ARBA00023293"/>
    </source>
</evidence>
<evidence type="ECO:0000313" key="13">
    <source>
        <dbReference type="EMBL" id="CBY36549.1"/>
    </source>
</evidence>
<dbReference type="InterPro" id="IPR001245">
    <property type="entry name" value="Ser-Thr/Tyr_kinase_cat_dom"/>
</dbReference>
<keyword evidence="5" id="KW-1133">Transmembrane helix</keyword>
<comment type="subcellular location">
    <subcellularLocation>
        <location evidence="1">Membrane</location>
        <topology evidence="1">Single-pass membrane protein</topology>
    </subcellularLocation>
</comment>
<dbReference type="GO" id="GO:0001653">
    <property type="term" value="F:peptide receptor activity"/>
    <property type="evidence" value="ECO:0007669"/>
    <property type="project" value="TreeGrafter"/>
</dbReference>
<evidence type="ECO:0000256" key="1">
    <source>
        <dbReference type="ARBA" id="ARBA00004167"/>
    </source>
</evidence>
<dbReference type="AlphaFoldDB" id="E4YM38"/>